<protein>
    <submittedName>
        <fullName evidence="1">Uncharacterized protein</fullName>
    </submittedName>
</protein>
<dbReference type="RefSeq" id="WP_072874972.1">
    <property type="nucleotide sequence ID" value="NZ_FRAF01000024.1"/>
</dbReference>
<evidence type="ECO:0000313" key="1">
    <source>
        <dbReference type="EMBL" id="SHK85432.1"/>
    </source>
</evidence>
<gene>
    <name evidence="1" type="ORF">SAMN05443507_12445</name>
</gene>
<proteinExistence type="predicted"/>
<organism evidence="1 2">
    <name type="scientific">Alicyclobacillus tolerans</name>
    <dbReference type="NCBI Taxonomy" id="90970"/>
    <lineage>
        <taxon>Bacteria</taxon>
        <taxon>Bacillati</taxon>
        <taxon>Bacillota</taxon>
        <taxon>Bacilli</taxon>
        <taxon>Bacillales</taxon>
        <taxon>Alicyclobacillaceae</taxon>
        <taxon>Alicyclobacillus</taxon>
    </lineage>
</organism>
<accession>A0A1M6VV63</accession>
<name>A0A1M6VV63_9BACL</name>
<reference evidence="2" key="1">
    <citation type="submission" date="2016-11" db="EMBL/GenBank/DDBJ databases">
        <authorList>
            <person name="Varghese N."/>
            <person name="Submissions S."/>
        </authorList>
    </citation>
    <scope>NUCLEOTIDE SEQUENCE [LARGE SCALE GENOMIC DNA]</scope>
    <source>
        <strain evidence="2">USBA-503</strain>
    </source>
</reference>
<dbReference type="Proteomes" id="UP000184016">
    <property type="component" value="Unassembled WGS sequence"/>
</dbReference>
<dbReference type="EMBL" id="FRAF01000024">
    <property type="protein sequence ID" value="SHK85432.1"/>
    <property type="molecule type" value="Genomic_DNA"/>
</dbReference>
<dbReference type="OrthoDB" id="666031at2"/>
<keyword evidence="2" id="KW-1185">Reference proteome</keyword>
<dbReference type="AlphaFoldDB" id="A0A1M6VV63"/>
<evidence type="ECO:0000313" key="2">
    <source>
        <dbReference type="Proteomes" id="UP000184016"/>
    </source>
</evidence>
<sequence length="99" mass="10838">MESSSPKLPLTYEEKVHLRGSRTKLKDIERAYPTELANVLGSTLERAQLLCPCIISNQSNYWSEGWTVGAGLSVLFLANDFLAALKGQGLKKLDATVLA</sequence>
<dbReference type="STRING" id="1830138.SAMN05443507_12445"/>